<dbReference type="RefSeq" id="WP_201245883.1">
    <property type="nucleotide sequence ID" value="NZ_NHSF01000059.1"/>
</dbReference>
<evidence type="ECO:0000313" key="3">
    <source>
        <dbReference type="Proteomes" id="UP001296967"/>
    </source>
</evidence>
<reference evidence="2" key="2">
    <citation type="journal article" date="2020" name="Microorganisms">
        <title>Osmotic Adaptation and Compatible Solute Biosynthesis of Phototrophic Bacteria as Revealed from Genome Analyses.</title>
        <authorList>
            <person name="Imhoff J.F."/>
            <person name="Rahn T."/>
            <person name="Kunzel S."/>
            <person name="Keller A."/>
            <person name="Neulinger S.C."/>
        </authorList>
    </citation>
    <scope>NUCLEOTIDE SEQUENCE</scope>
    <source>
        <strain evidence="2">DSM 4395</strain>
    </source>
</reference>
<dbReference type="InterPro" id="IPR006597">
    <property type="entry name" value="Sel1-like"/>
</dbReference>
<proteinExistence type="predicted"/>
<organism evidence="2 3">
    <name type="scientific">Halochromatium salexigens</name>
    <name type="common">Chromatium salexigens</name>
    <dbReference type="NCBI Taxonomy" id="49447"/>
    <lineage>
        <taxon>Bacteria</taxon>
        <taxon>Pseudomonadati</taxon>
        <taxon>Pseudomonadota</taxon>
        <taxon>Gammaproteobacteria</taxon>
        <taxon>Chromatiales</taxon>
        <taxon>Chromatiaceae</taxon>
        <taxon>Halochromatium</taxon>
    </lineage>
</organism>
<sequence length="122" mass="13367">MNDNSYLKNLVLLRNDPSAVHQVREAAARGEVDAFYALGLIYAEGRGVNIDLAQAHYWLSLAIEQGDQDADLLRNIVGSQMSEEEYQAAKRLRLKPVLQLIASDASGSRREDPVEGASPPSS</sequence>
<evidence type="ECO:0008006" key="4">
    <source>
        <dbReference type="Google" id="ProtNLM"/>
    </source>
</evidence>
<dbReference type="AlphaFoldDB" id="A0AAJ0UGL0"/>
<evidence type="ECO:0000313" key="2">
    <source>
        <dbReference type="EMBL" id="MBK5931068.1"/>
    </source>
</evidence>
<dbReference type="Gene3D" id="1.25.40.10">
    <property type="entry name" value="Tetratricopeptide repeat domain"/>
    <property type="match status" value="1"/>
</dbReference>
<dbReference type="SUPFAM" id="SSF81901">
    <property type="entry name" value="HCP-like"/>
    <property type="match status" value="1"/>
</dbReference>
<dbReference type="Proteomes" id="UP001296967">
    <property type="component" value="Unassembled WGS sequence"/>
</dbReference>
<reference evidence="2" key="1">
    <citation type="submission" date="2017-05" db="EMBL/GenBank/DDBJ databases">
        <authorList>
            <person name="Imhoff J.F."/>
            <person name="Rahn T."/>
            <person name="Kuenzel S."/>
            <person name="Neulinger S.C."/>
        </authorList>
    </citation>
    <scope>NUCLEOTIDE SEQUENCE</scope>
    <source>
        <strain evidence="2">DSM 4395</strain>
    </source>
</reference>
<comment type="caution">
    <text evidence="2">The sequence shown here is derived from an EMBL/GenBank/DDBJ whole genome shotgun (WGS) entry which is preliminary data.</text>
</comment>
<gene>
    <name evidence="2" type="ORF">CCR82_11175</name>
</gene>
<protein>
    <recommendedName>
        <fullName evidence="4">Sel1 repeat family protein</fullName>
    </recommendedName>
</protein>
<feature type="region of interest" description="Disordered" evidence="1">
    <location>
        <begin position="103"/>
        <end position="122"/>
    </location>
</feature>
<dbReference type="EMBL" id="NHSF01000059">
    <property type="protein sequence ID" value="MBK5931068.1"/>
    <property type="molecule type" value="Genomic_DNA"/>
</dbReference>
<dbReference type="SMART" id="SM00671">
    <property type="entry name" value="SEL1"/>
    <property type="match status" value="1"/>
</dbReference>
<name>A0AAJ0UGL0_HALSE</name>
<keyword evidence="3" id="KW-1185">Reference proteome</keyword>
<evidence type="ECO:0000256" key="1">
    <source>
        <dbReference type="SAM" id="MobiDB-lite"/>
    </source>
</evidence>
<accession>A0AAJ0UGL0</accession>
<dbReference type="InterPro" id="IPR011990">
    <property type="entry name" value="TPR-like_helical_dom_sf"/>
</dbReference>